<dbReference type="GO" id="GO:0051301">
    <property type="term" value="P:cell division"/>
    <property type="evidence" value="ECO:0007669"/>
    <property type="project" value="UniProtKB-KW"/>
</dbReference>
<keyword evidence="3 10" id="KW-0132">Cell division</keyword>
<dbReference type="OrthoDB" id="9801978at2"/>
<gene>
    <name evidence="10" type="primary">murF</name>
    <name evidence="15" type="ORF">HYN51_05660</name>
</gene>
<dbReference type="GO" id="GO:0005737">
    <property type="term" value="C:cytoplasm"/>
    <property type="evidence" value="ECO:0007669"/>
    <property type="project" value="UniProtKB-SubCell"/>
</dbReference>
<dbReference type="AlphaFoldDB" id="A0A2Y9TX23"/>
<dbReference type="InterPro" id="IPR013221">
    <property type="entry name" value="Mur_ligase_cen"/>
</dbReference>
<organism evidence="15 16">
    <name type="scientific">Limnobaculum parvum</name>
    <dbReference type="NCBI Taxonomy" id="2172103"/>
    <lineage>
        <taxon>Bacteria</taxon>
        <taxon>Pseudomonadati</taxon>
        <taxon>Pseudomonadota</taxon>
        <taxon>Gammaproteobacteria</taxon>
        <taxon>Enterobacterales</taxon>
        <taxon>Budviciaceae</taxon>
        <taxon>Limnobaculum</taxon>
    </lineage>
</organism>
<dbReference type="EC" id="6.3.2.10" evidence="10 11"/>
<dbReference type="InterPro" id="IPR035911">
    <property type="entry name" value="MurE/MurF_N"/>
</dbReference>
<keyword evidence="6 10" id="KW-0133">Cell shape</keyword>
<dbReference type="InterPro" id="IPR036615">
    <property type="entry name" value="Mur_ligase_C_dom_sf"/>
</dbReference>
<dbReference type="InterPro" id="IPR005863">
    <property type="entry name" value="UDP-N-AcMur_synth"/>
</dbReference>
<evidence type="ECO:0000259" key="13">
    <source>
        <dbReference type="Pfam" id="PF02875"/>
    </source>
</evidence>
<keyword evidence="8 10" id="KW-0131">Cell cycle</keyword>
<dbReference type="GO" id="GO:0009252">
    <property type="term" value="P:peptidoglycan biosynthetic process"/>
    <property type="evidence" value="ECO:0007669"/>
    <property type="project" value="UniProtKB-UniRule"/>
</dbReference>
<dbReference type="Pfam" id="PF08245">
    <property type="entry name" value="Mur_ligase_M"/>
    <property type="match status" value="1"/>
</dbReference>
<comment type="function">
    <text evidence="10 11">Involved in cell wall formation. Catalyzes the final step in the synthesis of UDP-N-acetylmuramoyl-pentapeptide, the precursor of murein.</text>
</comment>
<keyword evidence="16" id="KW-1185">Reference proteome</keyword>
<comment type="similarity">
    <text evidence="10">Belongs to the MurCDEF family. MurF subfamily.</text>
</comment>
<dbReference type="InterPro" id="IPR036565">
    <property type="entry name" value="Mur-like_cat_sf"/>
</dbReference>
<keyword evidence="4 10" id="KW-0547">Nucleotide-binding</keyword>
<dbReference type="SUPFAM" id="SSF53244">
    <property type="entry name" value="MurD-like peptide ligases, peptide-binding domain"/>
    <property type="match status" value="1"/>
</dbReference>
<dbReference type="Pfam" id="PF01225">
    <property type="entry name" value="Mur_ligase"/>
    <property type="match status" value="1"/>
</dbReference>
<proteinExistence type="inferred from homology"/>
<name>A0A2Y9TX23_9GAMM</name>
<evidence type="ECO:0000256" key="11">
    <source>
        <dbReference type="RuleBase" id="RU004136"/>
    </source>
</evidence>
<feature type="domain" description="Mur ligase central" evidence="14">
    <location>
        <begin position="111"/>
        <end position="299"/>
    </location>
</feature>
<evidence type="ECO:0000259" key="12">
    <source>
        <dbReference type="Pfam" id="PF01225"/>
    </source>
</evidence>
<keyword evidence="9 10" id="KW-0961">Cell wall biogenesis/degradation</keyword>
<dbReference type="KEGG" id="lpv:HYN51_05660"/>
<evidence type="ECO:0000313" key="16">
    <source>
        <dbReference type="Proteomes" id="UP000244908"/>
    </source>
</evidence>
<evidence type="ECO:0000256" key="8">
    <source>
        <dbReference type="ARBA" id="ARBA00023306"/>
    </source>
</evidence>
<dbReference type="RefSeq" id="WP_108900165.1">
    <property type="nucleotide sequence ID" value="NZ_CP029185.2"/>
</dbReference>
<evidence type="ECO:0000256" key="6">
    <source>
        <dbReference type="ARBA" id="ARBA00022960"/>
    </source>
</evidence>
<evidence type="ECO:0000256" key="3">
    <source>
        <dbReference type="ARBA" id="ARBA00022618"/>
    </source>
</evidence>
<keyword evidence="5 10" id="KW-0067">ATP-binding</keyword>
<dbReference type="GO" id="GO:0008766">
    <property type="term" value="F:UDP-N-acetylmuramoylalanyl-D-glutamyl-2,6-diaminopimelate-D-alanyl-D-alanine ligase activity"/>
    <property type="evidence" value="ECO:0007669"/>
    <property type="project" value="RHEA"/>
</dbReference>
<evidence type="ECO:0000256" key="2">
    <source>
        <dbReference type="ARBA" id="ARBA00022598"/>
    </source>
</evidence>
<protein>
    <recommendedName>
        <fullName evidence="10 11">UDP-N-acetylmuramoyl-tripeptide--D-alanyl-D-alanine ligase</fullName>
        <ecNumber evidence="10 11">6.3.2.10</ecNumber>
    </recommendedName>
    <alternativeName>
        <fullName evidence="10">D-alanyl-D-alanine-adding enzyme</fullName>
    </alternativeName>
</protein>
<accession>A0A2Y9TX23</accession>
<dbReference type="InterPro" id="IPR051046">
    <property type="entry name" value="MurCDEF_CellWall_CoF430Synth"/>
</dbReference>
<dbReference type="GO" id="GO:0008360">
    <property type="term" value="P:regulation of cell shape"/>
    <property type="evidence" value="ECO:0007669"/>
    <property type="project" value="UniProtKB-KW"/>
</dbReference>
<dbReference type="GO" id="GO:0071555">
    <property type="term" value="P:cell wall organization"/>
    <property type="evidence" value="ECO:0007669"/>
    <property type="project" value="UniProtKB-KW"/>
</dbReference>
<dbReference type="Gene3D" id="3.40.1190.10">
    <property type="entry name" value="Mur-like, catalytic domain"/>
    <property type="match status" value="1"/>
</dbReference>
<evidence type="ECO:0000256" key="5">
    <source>
        <dbReference type="ARBA" id="ARBA00022840"/>
    </source>
</evidence>
<dbReference type="InterPro" id="IPR004101">
    <property type="entry name" value="Mur_ligase_C"/>
</dbReference>
<dbReference type="InterPro" id="IPR000713">
    <property type="entry name" value="Mur_ligase_N"/>
</dbReference>
<comment type="pathway">
    <text evidence="10 11">Cell wall biogenesis; peptidoglycan biosynthesis.</text>
</comment>
<evidence type="ECO:0000259" key="14">
    <source>
        <dbReference type="Pfam" id="PF08245"/>
    </source>
</evidence>
<evidence type="ECO:0000256" key="10">
    <source>
        <dbReference type="HAMAP-Rule" id="MF_02019"/>
    </source>
</evidence>
<dbReference type="NCBIfam" id="TIGR01143">
    <property type="entry name" value="murF"/>
    <property type="match status" value="1"/>
</dbReference>
<evidence type="ECO:0000256" key="7">
    <source>
        <dbReference type="ARBA" id="ARBA00022984"/>
    </source>
</evidence>
<dbReference type="SUPFAM" id="SSF63418">
    <property type="entry name" value="MurE/MurF N-terminal domain"/>
    <property type="match status" value="1"/>
</dbReference>
<dbReference type="PANTHER" id="PTHR43024:SF1">
    <property type="entry name" value="UDP-N-ACETYLMURAMOYL-TRIPEPTIDE--D-ALANYL-D-ALANINE LIGASE"/>
    <property type="match status" value="1"/>
</dbReference>
<comment type="subcellular location">
    <subcellularLocation>
        <location evidence="10 11">Cytoplasm</location>
    </subcellularLocation>
</comment>
<dbReference type="NCBIfam" id="NF008041">
    <property type="entry name" value="PRK10773.1"/>
    <property type="match status" value="1"/>
</dbReference>
<dbReference type="UniPathway" id="UPA00219"/>
<keyword evidence="1 10" id="KW-0963">Cytoplasm</keyword>
<keyword evidence="7 10" id="KW-0573">Peptidoglycan synthesis</keyword>
<evidence type="ECO:0000256" key="1">
    <source>
        <dbReference type="ARBA" id="ARBA00022490"/>
    </source>
</evidence>
<dbReference type="Proteomes" id="UP000244908">
    <property type="component" value="Chromosome"/>
</dbReference>
<evidence type="ECO:0000313" key="15">
    <source>
        <dbReference type="EMBL" id="AWH88090.1"/>
    </source>
</evidence>
<comment type="catalytic activity">
    <reaction evidence="10 11">
        <text>D-alanyl-D-alanine + UDP-N-acetyl-alpha-D-muramoyl-L-alanyl-gamma-D-glutamyl-meso-2,6-diaminopimelate + ATP = UDP-N-acetyl-alpha-D-muramoyl-L-alanyl-gamma-D-glutamyl-meso-2,6-diaminopimeloyl-D-alanyl-D-alanine + ADP + phosphate + H(+)</text>
        <dbReference type="Rhea" id="RHEA:28374"/>
        <dbReference type="ChEBI" id="CHEBI:15378"/>
        <dbReference type="ChEBI" id="CHEBI:30616"/>
        <dbReference type="ChEBI" id="CHEBI:43474"/>
        <dbReference type="ChEBI" id="CHEBI:57822"/>
        <dbReference type="ChEBI" id="CHEBI:61386"/>
        <dbReference type="ChEBI" id="CHEBI:83905"/>
        <dbReference type="ChEBI" id="CHEBI:456216"/>
        <dbReference type="EC" id="6.3.2.10"/>
    </reaction>
</comment>
<feature type="binding site" evidence="10">
    <location>
        <begin position="112"/>
        <end position="118"/>
    </location>
    <ligand>
        <name>ATP</name>
        <dbReference type="ChEBI" id="CHEBI:30616"/>
    </ligand>
</feature>
<dbReference type="Pfam" id="PF02875">
    <property type="entry name" value="Mur_ligase_C"/>
    <property type="match status" value="1"/>
</dbReference>
<dbReference type="GO" id="GO:0005524">
    <property type="term" value="F:ATP binding"/>
    <property type="evidence" value="ECO:0007669"/>
    <property type="project" value="UniProtKB-UniRule"/>
</dbReference>
<dbReference type="EMBL" id="CP029185">
    <property type="protein sequence ID" value="AWH88090.1"/>
    <property type="molecule type" value="Genomic_DNA"/>
</dbReference>
<dbReference type="GO" id="GO:0047480">
    <property type="term" value="F:UDP-N-acetylmuramoyl-tripeptide-D-alanyl-D-alanine ligase activity"/>
    <property type="evidence" value="ECO:0007669"/>
    <property type="project" value="UniProtKB-UniRule"/>
</dbReference>
<dbReference type="SUPFAM" id="SSF53623">
    <property type="entry name" value="MurD-like peptide ligases, catalytic domain"/>
    <property type="match status" value="1"/>
</dbReference>
<dbReference type="HAMAP" id="MF_02019">
    <property type="entry name" value="MurF"/>
    <property type="match status" value="1"/>
</dbReference>
<evidence type="ECO:0000256" key="9">
    <source>
        <dbReference type="ARBA" id="ARBA00023316"/>
    </source>
</evidence>
<feature type="domain" description="Mur ligase C-terminal" evidence="13">
    <location>
        <begin position="322"/>
        <end position="441"/>
    </location>
</feature>
<evidence type="ECO:0000256" key="4">
    <source>
        <dbReference type="ARBA" id="ARBA00022741"/>
    </source>
</evidence>
<dbReference type="Gene3D" id="3.90.190.20">
    <property type="entry name" value="Mur ligase, C-terminal domain"/>
    <property type="match status" value="1"/>
</dbReference>
<dbReference type="Gene3D" id="3.40.1390.10">
    <property type="entry name" value="MurE/MurF, N-terminal domain"/>
    <property type="match status" value="1"/>
</dbReference>
<sequence>MIPITLKQLAEVVDGKLIASTADITGQQVIDVVTDTRKIVAGCLFVALKGERFDAHDFAVEALNQGAGVLLVSQHLPLDVAQIIVADTRIALGKLGGWVRQQVSARVVALTGSSGKTSVKEMTATILQQCGEVLYTAGNLNNDIGVPLTLLRLTKRHQFAVVELGANHAGEIAYTTALAHPESALVNNLAAAHLEGFGSLAGVAKAKGEIFQGLPSHGIAIINVDSHDLSGWQSLLADKIVWRFSASHTEQVEFYATDVVVKPQGTQFVLHTPVGQTEVLLPLPGKHNIANALAATALAMSVGASLEHVVTGLSLLKAVPGRLFPVQLSAEKLLLDDTYNANVGSMTAAAQVLASMPGYRVMVVGDMGELGDEAEQCHHQVGEAAREAGVDKVLSVGNLSEMISNASGNGEHFKDKEAVAQRLSELLSEHAVITILVKGSRSAAMEQVVRRVQEIAQC</sequence>
<dbReference type="PANTHER" id="PTHR43024">
    <property type="entry name" value="UDP-N-ACETYLMURAMOYL-TRIPEPTIDE--D-ALANYL-D-ALANINE LIGASE"/>
    <property type="match status" value="1"/>
</dbReference>
<reference evidence="15 16" key="1">
    <citation type="journal article" date="2019" name="Int. J. Syst. Evol. Microbiol.">
        <title>Limnobaculum parvum gen. nov., sp. nov., isolated from a freshwater lake.</title>
        <authorList>
            <person name="Baek C."/>
            <person name="Shin S.K."/>
            <person name="Yi H."/>
        </authorList>
    </citation>
    <scope>NUCLEOTIDE SEQUENCE [LARGE SCALE GENOMIC DNA]</scope>
    <source>
        <strain evidence="15 16">HYN0051</strain>
    </source>
</reference>
<keyword evidence="2 10" id="KW-0436">Ligase</keyword>
<feature type="domain" description="Mur ligase N-terminal catalytic" evidence="12">
    <location>
        <begin position="33"/>
        <end position="76"/>
    </location>
</feature>